<feature type="binding site" evidence="4">
    <location>
        <begin position="24"/>
        <end position="31"/>
    </location>
    <ligand>
        <name>GTP</name>
        <dbReference type="ChEBI" id="CHEBI:37565"/>
    </ligand>
</feature>
<organism evidence="7 8">
    <name type="scientific">Pseudoloma neurophilia</name>
    <dbReference type="NCBI Taxonomy" id="146866"/>
    <lineage>
        <taxon>Eukaryota</taxon>
        <taxon>Fungi</taxon>
        <taxon>Fungi incertae sedis</taxon>
        <taxon>Microsporidia</taxon>
        <taxon>Pseudoloma</taxon>
    </lineage>
</organism>
<dbReference type="CDD" id="cd00878">
    <property type="entry name" value="Arf_Arl"/>
    <property type="match status" value="1"/>
</dbReference>
<dbReference type="SUPFAM" id="SSF52540">
    <property type="entry name" value="P-loop containing nucleoside triphosphate hydrolases"/>
    <property type="match status" value="1"/>
</dbReference>
<dbReference type="Gene3D" id="3.40.50.300">
    <property type="entry name" value="P-loop containing nucleotide triphosphate hydrolases"/>
    <property type="match status" value="1"/>
</dbReference>
<keyword evidence="5" id="KW-0479">Metal-binding</keyword>
<dbReference type="Pfam" id="PF00025">
    <property type="entry name" value="Arf"/>
    <property type="match status" value="1"/>
</dbReference>
<keyword evidence="5" id="KW-0460">Magnesium</keyword>
<feature type="binding site" evidence="4">
    <location>
        <position position="70"/>
    </location>
    <ligand>
        <name>GTP</name>
        <dbReference type="ChEBI" id="CHEBI:37565"/>
    </ligand>
</feature>
<dbReference type="FunFam" id="3.40.50.300:FF:001166">
    <property type="entry name" value="ADP-ribosylation factor D"/>
    <property type="match status" value="1"/>
</dbReference>
<keyword evidence="8" id="KW-1185">Reference proteome</keyword>
<dbReference type="PANTHER" id="PTHR11711">
    <property type="entry name" value="ADP RIBOSYLATION FACTOR-RELATED"/>
    <property type="match status" value="1"/>
</dbReference>
<dbReference type="GO" id="GO:0046872">
    <property type="term" value="F:metal ion binding"/>
    <property type="evidence" value="ECO:0007669"/>
    <property type="project" value="UniProtKB-KW"/>
</dbReference>
<dbReference type="GO" id="GO:0003924">
    <property type="term" value="F:GTPase activity"/>
    <property type="evidence" value="ECO:0007669"/>
    <property type="project" value="InterPro"/>
</dbReference>
<dbReference type="Proteomes" id="UP000051530">
    <property type="component" value="Unassembled WGS sequence"/>
</dbReference>
<dbReference type="SMART" id="SM00178">
    <property type="entry name" value="SAR"/>
    <property type="match status" value="1"/>
</dbReference>
<comment type="caution">
    <text evidence="7">The sequence shown here is derived from an EMBL/GenBank/DDBJ whole genome shotgun (WGS) entry which is preliminary data.</text>
</comment>
<dbReference type="GO" id="GO:0005525">
    <property type="term" value="F:GTP binding"/>
    <property type="evidence" value="ECO:0007669"/>
    <property type="project" value="UniProtKB-KW"/>
</dbReference>
<keyword evidence="3 4" id="KW-0342">GTP-binding</keyword>
<evidence type="ECO:0000256" key="1">
    <source>
        <dbReference type="ARBA" id="ARBA00010290"/>
    </source>
</evidence>
<evidence type="ECO:0000313" key="8">
    <source>
        <dbReference type="Proteomes" id="UP000051530"/>
    </source>
</evidence>
<feature type="binding site" evidence="5">
    <location>
        <position position="48"/>
    </location>
    <ligand>
        <name>Mg(2+)</name>
        <dbReference type="ChEBI" id="CHEBI:18420"/>
    </ligand>
</feature>
<dbReference type="InterPro" id="IPR006689">
    <property type="entry name" value="Small_GTPase_ARF/SAR"/>
</dbReference>
<dbReference type="PRINTS" id="PR00328">
    <property type="entry name" value="SAR1GTPBP"/>
</dbReference>
<dbReference type="InterPro" id="IPR005225">
    <property type="entry name" value="Small_GTP-bd"/>
</dbReference>
<feature type="binding site" evidence="4">
    <location>
        <begin position="124"/>
        <end position="127"/>
    </location>
    <ligand>
        <name>GTP</name>
        <dbReference type="ChEBI" id="CHEBI:37565"/>
    </ligand>
</feature>
<evidence type="ECO:0000256" key="2">
    <source>
        <dbReference type="ARBA" id="ARBA00022741"/>
    </source>
</evidence>
<gene>
    <name evidence="7" type="ORF">M153_15800002552</name>
</gene>
<evidence type="ECO:0000313" key="7">
    <source>
        <dbReference type="EMBL" id="KRH93066.1"/>
    </source>
</evidence>
<dbReference type="InterPro" id="IPR027417">
    <property type="entry name" value="P-loop_NTPase"/>
</dbReference>
<dbReference type="SMART" id="SM00175">
    <property type="entry name" value="RAB"/>
    <property type="match status" value="1"/>
</dbReference>
<dbReference type="SMART" id="SM00177">
    <property type="entry name" value="ARF"/>
    <property type="match status" value="1"/>
</dbReference>
<accession>A0A0R0LUW2</accession>
<dbReference type="InterPro" id="IPR024156">
    <property type="entry name" value="Small_GTPase_ARF"/>
</dbReference>
<evidence type="ECO:0000256" key="4">
    <source>
        <dbReference type="PIRSR" id="PIRSR606689-1"/>
    </source>
</evidence>
<name>A0A0R0LUW2_9MICR</name>
<protein>
    <submittedName>
        <fullName evidence="7">GTP-binding ADP-ribosylation factor Arf1</fullName>
    </submittedName>
</protein>
<reference evidence="7 8" key="1">
    <citation type="submission" date="2015-07" db="EMBL/GenBank/DDBJ databases">
        <title>The genome of Pseudoloma neurophilia, a relevant intracellular parasite of the zebrafish.</title>
        <authorList>
            <person name="Ndikumana S."/>
            <person name="Pelin A."/>
            <person name="Sanders J."/>
            <person name="Corradi N."/>
        </authorList>
    </citation>
    <scope>NUCLEOTIDE SEQUENCE [LARGE SCALE GENOMIC DNA]</scope>
    <source>
        <strain evidence="7 8">MK1</strain>
    </source>
</reference>
<feature type="binding site" evidence="5">
    <location>
        <position position="31"/>
    </location>
    <ligand>
        <name>Mg(2+)</name>
        <dbReference type="ChEBI" id="CHEBI:18420"/>
    </ligand>
</feature>
<evidence type="ECO:0000256" key="6">
    <source>
        <dbReference type="RuleBase" id="RU003925"/>
    </source>
</evidence>
<comment type="similarity">
    <text evidence="1 6">Belongs to the small GTPase superfamily. Arf family.</text>
</comment>
<dbReference type="PROSITE" id="PS51417">
    <property type="entry name" value="ARF"/>
    <property type="match status" value="1"/>
</dbReference>
<dbReference type="AlphaFoldDB" id="A0A0R0LUW2"/>
<sequence>MGAILSSLSKLFATKKPYSICMIGLDAAGKTTILYQMQVGTTTSTLPTIGFNVEKFHVGNVEFKCWDIGGQDKIRRVWSSYVELSNGIVFVVDITDEARWEDAGYELRNILEGNEHMPLLILANKADDPEDPDLPLKEKRMLEALKVDEIKNLYTCRNVTAITSGTDHNPLTRLLPAFKWMVEALENGDTGKVRQEL</sequence>
<keyword evidence="2 4" id="KW-0547">Nucleotide-binding</keyword>
<dbReference type="NCBIfam" id="TIGR00231">
    <property type="entry name" value="small_GTP"/>
    <property type="match status" value="1"/>
</dbReference>
<proteinExistence type="inferred from homology"/>
<dbReference type="VEuPathDB" id="MicrosporidiaDB:M153_15800002552"/>
<dbReference type="OrthoDB" id="2011769at2759"/>
<dbReference type="EMBL" id="LGUB01000505">
    <property type="protein sequence ID" value="KRH93066.1"/>
    <property type="molecule type" value="Genomic_DNA"/>
</dbReference>
<evidence type="ECO:0000256" key="3">
    <source>
        <dbReference type="ARBA" id="ARBA00023134"/>
    </source>
</evidence>
<evidence type="ECO:0000256" key="5">
    <source>
        <dbReference type="PIRSR" id="PIRSR606689-2"/>
    </source>
</evidence>